<keyword evidence="9 14" id="KW-0560">Oxidoreductase</keyword>
<evidence type="ECO:0000256" key="3">
    <source>
        <dbReference type="ARBA" id="ARBA00005179"/>
    </source>
</evidence>
<dbReference type="Pfam" id="PF00067">
    <property type="entry name" value="p450"/>
    <property type="match status" value="2"/>
</dbReference>
<keyword evidence="7 13" id="KW-0479">Metal-binding</keyword>
<evidence type="ECO:0000256" key="1">
    <source>
        <dbReference type="ARBA" id="ARBA00001971"/>
    </source>
</evidence>
<dbReference type="InterPro" id="IPR017972">
    <property type="entry name" value="Cyt_P450_CS"/>
</dbReference>
<name>A0A4S4N4U1_9APHY</name>
<keyword evidence="8 15" id="KW-1133">Transmembrane helix</keyword>
<comment type="pathway">
    <text evidence="3">Secondary metabolite biosynthesis.</text>
</comment>
<dbReference type="InterPro" id="IPR050364">
    <property type="entry name" value="Cytochrome_P450_fung"/>
</dbReference>
<evidence type="ECO:0000256" key="7">
    <source>
        <dbReference type="ARBA" id="ARBA00022723"/>
    </source>
</evidence>
<comment type="caution">
    <text evidence="16">The sequence shown here is derived from an EMBL/GenBank/DDBJ whole genome shotgun (WGS) entry which is preliminary data.</text>
</comment>
<dbReference type="OrthoDB" id="1470350at2759"/>
<keyword evidence="11 14" id="KW-0503">Monooxygenase</keyword>
<keyword evidence="12 15" id="KW-0472">Membrane</keyword>
<evidence type="ECO:0000256" key="13">
    <source>
        <dbReference type="PIRSR" id="PIRSR602401-1"/>
    </source>
</evidence>
<dbReference type="InterPro" id="IPR001128">
    <property type="entry name" value="Cyt_P450"/>
</dbReference>
<dbReference type="Proteomes" id="UP000308730">
    <property type="component" value="Unassembled WGS sequence"/>
</dbReference>
<keyword evidence="17" id="KW-1185">Reference proteome</keyword>
<dbReference type="CDD" id="cd11065">
    <property type="entry name" value="CYP64-like"/>
    <property type="match status" value="1"/>
</dbReference>
<dbReference type="PROSITE" id="PS00086">
    <property type="entry name" value="CYTOCHROME_P450"/>
    <property type="match status" value="1"/>
</dbReference>
<dbReference type="PRINTS" id="PR00385">
    <property type="entry name" value="P450"/>
</dbReference>
<evidence type="ECO:0000256" key="2">
    <source>
        <dbReference type="ARBA" id="ARBA00004370"/>
    </source>
</evidence>
<evidence type="ECO:0000256" key="5">
    <source>
        <dbReference type="ARBA" id="ARBA00022617"/>
    </source>
</evidence>
<keyword evidence="10 13" id="KW-0408">Iron</keyword>
<comment type="cofactor">
    <cofactor evidence="1 13">
        <name>heme</name>
        <dbReference type="ChEBI" id="CHEBI:30413"/>
    </cofactor>
</comment>
<accession>A0A4S4N4U1</accession>
<organism evidence="16 17">
    <name type="scientific">Antrodiella citrinella</name>
    <dbReference type="NCBI Taxonomy" id="2447956"/>
    <lineage>
        <taxon>Eukaryota</taxon>
        <taxon>Fungi</taxon>
        <taxon>Dikarya</taxon>
        <taxon>Basidiomycota</taxon>
        <taxon>Agaricomycotina</taxon>
        <taxon>Agaricomycetes</taxon>
        <taxon>Polyporales</taxon>
        <taxon>Steccherinaceae</taxon>
        <taxon>Antrodiella</taxon>
    </lineage>
</organism>
<feature type="binding site" description="axial binding residue" evidence="13">
    <location>
        <position position="490"/>
    </location>
    <ligand>
        <name>heme</name>
        <dbReference type="ChEBI" id="CHEBI:30413"/>
    </ligand>
    <ligandPart>
        <name>Fe</name>
        <dbReference type="ChEBI" id="CHEBI:18248"/>
    </ligandPart>
</feature>
<evidence type="ECO:0000256" key="15">
    <source>
        <dbReference type="SAM" id="Phobius"/>
    </source>
</evidence>
<keyword evidence="6 15" id="KW-0812">Transmembrane</keyword>
<dbReference type="PANTHER" id="PTHR46300:SF11">
    <property type="entry name" value="OXIDOREDUCTASE, PUTATIVE-RELATED"/>
    <property type="match status" value="1"/>
</dbReference>
<keyword evidence="5 13" id="KW-0349">Heme</keyword>
<dbReference type="GO" id="GO:0004497">
    <property type="term" value="F:monooxygenase activity"/>
    <property type="evidence" value="ECO:0007669"/>
    <property type="project" value="UniProtKB-KW"/>
</dbReference>
<dbReference type="EMBL" id="SGPM01000014">
    <property type="protein sequence ID" value="THH32871.1"/>
    <property type="molecule type" value="Genomic_DNA"/>
</dbReference>
<sequence length="562" mass="63820">MCVAVLSTPSVLAMSSVVNPFMASSLLNVPTANVTILALVLATLVYVLPFFVRKNISNAEGHSIPPGPLFRYAFLRKYPERALYKWAKQYGPLFSIFMGDQLFVVISDPKVAKDLLVTNGAIFSSRKRYFMKNQTILRGRAITASEYDDTWRQHRKIAMQLLTPKAISGYAHVLDYEADILIRSLLQESKNGNLPINPSHYAGRYALNNMLTISFGTRTDSTTDPLVERALAMAHEFMDLTGPWSNPVDFIEPLQWIHTSMRSRGRKLHDDLIEVYGAMIVRVKARLDGGEDVPDCLAKTLIETQEEEKLDWEDLCMLAAVFTLGGVHSVRVSERLLCWEVEIDGETQTSGIIQWFLALIPSHPEIQARAHEELDRVIGRGRWPTADDEQNLPYLRAVIKEVQRVHAPFWMATPHFSSEDFVYHGQYIPKGTVMVLNCYSLHHNEERYPDSFAFNPDRYLGDELSCAESAKLSNVMERDHFTFGAGRRICPGLHVAERELFLAISRLMWSFTMHELPGQPICLDEYEGLSGRTPLPYNVRLVPRHDNVISLAEESKEITLEF</sequence>
<comment type="subcellular location">
    <subcellularLocation>
        <location evidence="2">Membrane</location>
    </subcellularLocation>
</comment>
<feature type="transmembrane region" description="Helical" evidence="15">
    <location>
        <begin position="33"/>
        <end position="52"/>
    </location>
</feature>
<proteinExistence type="inferred from homology"/>
<dbReference type="AlphaFoldDB" id="A0A4S4N4U1"/>
<dbReference type="Gene3D" id="1.10.630.10">
    <property type="entry name" value="Cytochrome P450"/>
    <property type="match status" value="1"/>
</dbReference>
<evidence type="ECO:0000256" key="6">
    <source>
        <dbReference type="ARBA" id="ARBA00022692"/>
    </source>
</evidence>
<evidence type="ECO:0000256" key="10">
    <source>
        <dbReference type="ARBA" id="ARBA00023004"/>
    </source>
</evidence>
<evidence type="ECO:0008006" key="18">
    <source>
        <dbReference type="Google" id="ProtNLM"/>
    </source>
</evidence>
<comment type="similarity">
    <text evidence="4 14">Belongs to the cytochrome P450 family.</text>
</comment>
<dbReference type="InterPro" id="IPR036396">
    <property type="entry name" value="Cyt_P450_sf"/>
</dbReference>
<evidence type="ECO:0000313" key="17">
    <source>
        <dbReference type="Proteomes" id="UP000308730"/>
    </source>
</evidence>
<dbReference type="PRINTS" id="PR00463">
    <property type="entry name" value="EP450I"/>
</dbReference>
<dbReference type="GO" id="GO:0016020">
    <property type="term" value="C:membrane"/>
    <property type="evidence" value="ECO:0007669"/>
    <property type="project" value="UniProtKB-SubCell"/>
</dbReference>
<evidence type="ECO:0000256" key="11">
    <source>
        <dbReference type="ARBA" id="ARBA00023033"/>
    </source>
</evidence>
<dbReference type="GO" id="GO:0016705">
    <property type="term" value="F:oxidoreductase activity, acting on paired donors, with incorporation or reduction of molecular oxygen"/>
    <property type="evidence" value="ECO:0007669"/>
    <property type="project" value="InterPro"/>
</dbReference>
<dbReference type="InterPro" id="IPR002401">
    <property type="entry name" value="Cyt_P450_E_grp-I"/>
</dbReference>
<dbReference type="GO" id="GO:0005506">
    <property type="term" value="F:iron ion binding"/>
    <property type="evidence" value="ECO:0007669"/>
    <property type="project" value="InterPro"/>
</dbReference>
<protein>
    <recommendedName>
        <fullName evidence="18">Cytochrome P450</fullName>
    </recommendedName>
</protein>
<dbReference type="SUPFAM" id="SSF48264">
    <property type="entry name" value="Cytochrome P450"/>
    <property type="match status" value="1"/>
</dbReference>
<reference evidence="16 17" key="1">
    <citation type="submission" date="2019-02" db="EMBL/GenBank/DDBJ databases">
        <title>Genome sequencing of the rare red list fungi Antrodiella citrinella (Flaviporus citrinellus).</title>
        <authorList>
            <person name="Buettner E."/>
            <person name="Kellner H."/>
        </authorList>
    </citation>
    <scope>NUCLEOTIDE SEQUENCE [LARGE SCALE GENOMIC DNA]</scope>
    <source>
        <strain evidence="16 17">DSM 108506</strain>
    </source>
</reference>
<dbReference type="PANTHER" id="PTHR46300">
    <property type="entry name" value="P450, PUTATIVE (EUROFUNG)-RELATED-RELATED"/>
    <property type="match status" value="1"/>
</dbReference>
<evidence type="ECO:0000256" key="4">
    <source>
        <dbReference type="ARBA" id="ARBA00010617"/>
    </source>
</evidence>
<dbReference type="GO" id="GO:0020037">
    <property type="term" value="F:heme binding"/>
    <property type="evidence" value="ECO:0007669"/>
    <property type="project" value="InterPro"/>
</dbReference>
<evidence type="ECO:0000313" key="16">
    <source>
        <dbReference type="EMBL" id="THH32871.1"/>
    </source>
</evidence>
<evidence type="ECO:0000256" key="12">
    <source>
        <dbReference type="ARBA" id="ARBA00023136"/>
    </source>
</evidence>
<evidence type="ECO:0000256" key="8">
    <source>
        <dbReference type="ARBA" id="ARBA00022989"/>
    </source>
</evidence>
<evidence type="ECO:0000256" key="14">
    <source>
        <dbReference type="RuleBase" id="RU000461"/>
    </source>
</evidence>
<evidence type="ECO:0000256" key="9">
    <source>
        <dbReference type="ARBA" id="ARBA00023002"/>
    </source>
</evidence>
<gene>
    <name evidence="16" type="ORF">EUX98_g1345</name>
</gene>